<proteinExistence type="predicted"/>
<dbReference type="InterPro" id="IPR016181">
    <property type="entry name" value="Acyl_CoA_acyltransferase"/>
</dbReference>
<dbReference type="Gene3D" id="3.40.630.30">
    <property type="match status" value="1"/>
</dbReference>
<gene>
    <name evidence="2" type="ORF">ACFYKX_04910</name>
</gene>
<dbReference type="EMBL" id="JBIACK010000001">
    <property type="protein sequence ID" value="MFE8699961.1"/>
    <property type="molecule type" value="Genomic_DNA"/>
</dbReference>
<dbReference type="InterPro" id="IPR000182">
    <property type="entry name" value="GNAT_dom"/>
</dbReference>
<evidence type="ECO:0000313" key="3">
    <source>
        <dbReference type="Proteomes" id="UP001601059"/>
    </source>
</evidence>
<evidence type="ECO:0000259" key="1">
    <source>
        <dbReference type="PROSITE" id="PS51186"/>
    </source>
</evidence>
<dbReference type="PANTHER" id="PTHR43792">
    <property type="entry name" value="GNAT FAMILY, PUTATIVE (AFU_ORTHOLOGUE AFUA_3G00765)-RELATED-RELATED"/>
    <property type="match status" value="1"/>
</dbReference>
<dbReference type="EC" id="2.3.-.-" evidence="2"/>
<dbReference type="PANTHER" id="PTHR43792:SF1">
    <property type="entry name" value="N-ACETYLTRANSFERASE DOMAIN-CONTAINING PROTEIN"/>
    <property type="match status" value="1"/>
</dbReference>
<keyword evidence="3" id="KW-1185">Reference proteome</keyword>
<keyword evidence="2" id="KW-0808">Transferase</keyword>
<name>A0ABW6K704_9BACI</name>
<dbReference type="SUPFAM" id="SSF55729">
    <property type="entry name" value="Acyl-CoA N-acyltransferases (Nat)"/>
    <property type="match status" value="1"/>
</dbReference>
<sequence length="168" mass="19409">MKVVETDRLLLRWMEKTDAPFILELLNDPSWLKFLGDREIRTIEQSEGYISSILAMYEKLGFGLYLVELKEDKIPIGICGLLKRESLEYADIGFAYTTQFHRKGYGFEAALATLDYAKNVLRLKKVVAITSEKNHNSAKLLEKIGMAYSRRVLLPHDKEELKLFSINF</sequence>
<dbReference type="InterPro" id="IPR051531">
    <property type="entry name" value="N-acetyltransferase"/>
</dbReference>
<dbReference type="GO" id="GO:0016746">
    <property type="term" value="F:acyltransferase activity"/>
    <property type="evidence" value="ECO:0007669"/>
    <property type="project" value="UniProtKB-KW"/>
</dbReference>
<evidence type="ECO:0000313" key="2">
    <source>
        <dbReference type="EMBL" id="MFE8699961.1"/>
    </source>
</evidence>
<accession>A0ABW6K704</accession>
<dbReference type="Proteomes" id="UP001601059">
    <property type="component" value="Unassembled WGS sequence"/>
</dbReference>
<dbReference type="RefSeq" id="WP_389358603.1">
    <property type="nucleotide sequence ID" value="NZ_JBIACK010000001.1"/>
</dbReference>
<dbReference type="PROSITE" id="PS51186">
    <property type="entry name" value="GNAT"/>
    <property type="match status" value="1"/>
</dbReference>
<comment type="caution">
    <text evidence="2">The sequence shown here is derived from an EMBL/GenBank/DDBJ whole genome shotgun (WGS) entry which is preliminary data.</text>
</comment>
<organism evidence="2 3">
    <name type="scientific">Cytobacillus spartinae</name>
    <dbReference type="NCBI Taxonomy" id="3299023"/>
    <lineage>
        <taxon>Bacteria</taxon>
        <taxon>Bacillati</taxon>
        <taxon>Bacillota</taxon>
        <taxon>Bacilli</taxon>
        <taxon>Bacillales</taxon>
        <taxon>Bacillaceae</taxon>
        <taxon>Cytobacillus</taxon>
    </lineage>
</organism>
<reference evidence="2 3" key="1">
    <citation type="submission" date="2024-08" db="EMBL/GenBank/DDBJ databases">
        <title>Two novel Cytobacillus novel species.</title>
        <authorList>
            <person name="Liu G."/>
        </authorList>
    </citation>
    <scope>NUCLEOTIDE SEQUENCE [LARGE SCALE GENOMIC DNA]</scope>
    <source>
        <strain evidence="2 3">FJAT-54145</strain>
    </source>
</reference>
<dbReference type="Pfam" id="PF13302">
    <property type="entry name" value="Acetyltransf_3"/>
    <property type="match status" value="1"/>
</dbReference>
<keyword evidence="2" id="KW-0012">Acyltransferase</keyword>
<protein>
    <submittedName>
        <fullName evidence="2">GNAT family N-acetyltransferase</fullName>
        <ecNumber evidence="2">2.3.-.-</ecNumber>
    </submittedName>
</protein>
<feature type="domain" description="N-acetyltransferase" evidence="1">
    <location>
        <begin position="9"/>
        <end position="165"/>
    </location>
</feature>